<dbReference type="NCBIfam" id="TIGR01643">
    <property type="entry name" value="YD_repeat_2x"/>
    <property type="match status" value="3"/>
</dbReference>
<dbReference type="InterPro" id="IPR006530">
    <property type="entry name" value="YD"/>
</dbReference>
<evidence type="ECO:0000313" key="2">
    <source>
        <dbReference type="Proteomes" id="UP000536909"/>
    </source>
</evidence>
<evidence type="ECO:0000313" key="1">
    <source>
        <dbReference type="EMBL" id="MBB5296908.1"/>
    </source>
</evidence>
<dbReference type="EMBL" id="JACHFV010000015">
    <property type="protein sequence ID" value="MBB5296908.1"/>
    <property type="molecule type" value="Genomic_DNA"/>
</dbReference>
<dbReference type="InterPro" id="IPR050708">
    <property type="entry name" value="T6SS_VgrG/RHS"/>
</dbReference>
<keyword evidence="2" id="KW-1185">Reference proteome</keyword>
<dbReference type="PANTHER" id="PTHR32305:SF15">
    <property type="entry name" value="PROTEIN RHSA-RELATED"/>
    <property type="match status" value="1"/>
</dbReference>
<protein>
    <submittedName>
        <fullName evidence="1">YD repeat-containing protein</fullName>
    </submittedName>
</protein>
<dbReference type="Pfam" id="PF05593">
    <property type="entry name" value="RHS_repeat"/>
    <property type="match status" value="2"/>
</dbReference>
<dbReference type="Gene3D" id="2.180.10.10">
    <property type="entry name" value="RHS repeat-associated core"/>
    <property type="match status" value="3"/>
</dbReference>
<accession>A0ABR6MY79</accession>
<gene>
    <name evidence="1" type="ORF">HNQ10_003768</name>
</gene>
<organism evidence="1 2">
    <name type="scientific">Deinococcus metallilatus</name>
    <dbReference type="NCBI Taxonomy" id="1211322"/>
    <lineage>
        <taxon>Bacteria</taxon>
        <taxon>Thermotogati</taxon>
        <taxon>Deinococcota</taxon>
        <taxon>Deinococci</taxon>
        <taxon>Deinococcales</taxon>
        <taxon>Deinococcaceae</taxon>
        <taxon>Deinococcus</taxon>
    </lineage>
</organism>
<name>A0ABR6MY79_9DEIO</name>
<dbReference type="InterPro" id="IPR031325">
    <property type="entry name" value="RHS_repeat"/>
</dbReference>
<dbReference type="Proteomes" id="UP000536909">
    <property type="component" value="Unassembled WGS sequence"/>
</dbReference>
<reference evidence="1 2" key="1">
    <citation type="submission" date="2020-08" db="EMBL/GenBank/DDBJ databases">
        <title>Genomic Encyclopedia of Type Strains, Phase IV (KMG-IV): sequencing the most valuable type-strain genomes for metagenomic binning, comparative biology and taxonomic classification.</title>
        <authorList>
            <person name="Goeker M."/>
        </authorList>
    </citation>
    <scope>NUCLEOTIDE SEQUENCE [LARGE SCALE GENOMIC DNA]</scope>
    <source>
        <strain evidence="1 2">DSM 105434</strain>
    </source>
</reference>
<proteinExistence type="predicted"/>
<comment type="caution">
    <text evidence="1">The sequence shown here is derived from an EMBL/GenBank/DDBJ whole genome shotgun (WGS) entry which is preliminary data.</text>
</comment>
<sequence>MGGGSARNIVYYYDHSGNRTAFYGDGEYADFTQTPHEQYRALKFQGDEMGYGPAAPKTEFTYTAPGNGHLAKVRDSWGRVTTYTWDEAAGVVVAVNMLLQDENDNNSWMRRIEYAYEVVGNQRVVTYMAFRTYDGRGNRIGRWFDLNYRLGTNNEVLLYQLIRPSLAGNVEGTLGEGGGKTTTYTYDSQNQVIRTSTPGEPDTTFSYGQSTADTGAGGPRVTQQQGDRVTVYEFSPEGWLRNRSVRHFNPVRGVDQDPRNSIWNGLNTMSWYDAAGHLLAQNLPSGMQLQYTYDRHGNRITEAVYPNAVNWAPTPPAGYERLTEYTYDNDNRLTRETQVARSGQGKAGYLGTASDASFSYGSVEKRYTYGQHDPVQSSTGPFTAVRLVAEDLYVAGELRRQFHTALDVYGRTTNTVLFLNGSPYKTVDYSYYGDGAYVGLVYPSSMTTPKTDGRTYDRDKSVRQYADQVSAKVSNGVRTEYLYDEYGNVARELLPTAHTYAWDNGVAKNAQRHHWWMYNGFGQPVWESMWEYLPEKDSWPQLISRQWAYYASGELDASWEGTPDRVTDYRYYMDEANRGRLAAKVTGVGSSNAFGVNTPHETINYTYDGYGRPNATNVDGFTTTLTYDSLDRVVQTVNPDGSYRKMEYDSGGNLHLEVIKNVGAPEQVVWHEWDTLGREVNTIYPEGTVRTYYDAFDRPVKITDNRLTMNGSENDRSTYLVYDTAGNLGKELGPALVTAGGQPYTDARRPYAEYGYDQMDRRTVEGRLLYGATITPSTMTFPNGAAVAWTNTTYDVFNRPTKITNAEGYESYFSYDNGDNLTTVSKQVWKGNETDRDTVRNGFDWVITRTAYDALAHPVQQVDARGNSRRTTYGFFGPTMQVDERNIVTKVFTYTPDGLLEGVWEPDNNTSTTAQYGSVDRWNPGGTHVRVEYREYDNRVFPARIYTAHMNTPAGPSSGALTSYVYNDQGKPTRTTLPPDQGGATATIEQDYDNTGNVLRIKDANGFPTTFTYDWAGRLVGKQEQARPGNQTDIDAGLGNGLSSSYRYDATGNLTYKTEHGLITEYRYNSLGKVISESRPRVGDGTGSNWKLRTYRLDGLKTAETSYDYSGNLASYPNVISAWDANVAPGASGNITQREYDYVGNPMFTTSWGPWRAWEKTEHTSYDGVGNRYKRRFWGSTAIYAEQRNASGAPLGHGNVWTYWRYDSNRNLIEKWDTPGNSSNEGVNDPNDRQNVFTYTYSATNKEAGQSRTIQVKYRSQV</sequence>
<feature type="non-terminal residue" evidence="1">
    <location>
        <position position="1262"/>
    </location>
</feature>
<dbReference type="PANTHER" id="PTHR32305">
    <property type="match status" value="1"/>
</dbReference>